<dbReference type="Proteomes" id="UP000546200">
    <property type="component" value="Unassembled WGS sequence"/>
</dbReference>
<evidence type="ECO:0000313" key="3">
    <source>
        <dbReference type="Proteomes" id="UP000546200"/>
    </source>
</evidence>
<keyword evidence="3" id="KW-1185">Reference proteome</keyword>
<keyword evidence="1" id="KW-0732">Signal</keyword>
<feature type="signal peptide" evidence="1">
    <location>
        <begin position="1"/>
        <end position="17"/>
    </location>
</feature>
<feature type="chain" id="PRO_5031473470" evidence="1">
    <location>
        <begin position="18"/>
        <end position="84"/>
    </location>
</feature>
<gene>
    <name evidence="2" type="ORF">FHS94_000695</name>
</gene>
<comment type="caution">
    <text evidence="2">The sequence shown here is derived from an EMBL/GenBank/DDBJ whole genome shotgun (WGS) entry which is preliminary data.</text>
</comment>
<dbReference type="RefSeq" id="WP_184054686.1">
    <property type="nucleotide sequence ID" value="NZ_JACIJK010000002.1"/>
</dbReference>
<evidence type="ECO:0000313" key="2">
    <source>
        <dbReference type="EMBL" id="MBB5713872.1"/>
    </source>
</evidence>
<accession>A0A7W9EUP9</accession>
<organism evidence="2 3">
    <name type="scientific">Sphingomonas aerophila</name>
    <dbReference type="NCBI Taxonomy" id="1344948"/>
    <lineage>
        <taxon>Bacteria</taxon>
        <taxon>Pseudomonadati</taxon>
        <taxon>Pseudomonadota</taxon>
        <taxon>Alphaproteobacteria</taxon>
        <taxon>Sphingomonadales</taxon>
        <taxon>Sphingomonadaceae</taxon>
        <taxon>Sphingomonas</taxon>
    </lineage>
</organism>
<protein>
    <submittedName>
        <fullName evidence="2">Uncharacterized protein</fullName>
    </submittedName>
</protein>
<reference evidence="2 3" key="1">
    <citation type="submission" date="2020-08" db="EMBL/GenBank/DDBJ databases">
        <title>Genomic Encyclopedia of Type Strains, Phase IV (KMG-IV): sequencing the most valuable type-strain genomes for metagenomic binning, comparative biology and taxonomic classification.</title>
        <authorList>
            <person name="Goeker M."/>
        </authorList>
    </citation>
    <scope>NUCLEOTIDE SEQUENCE [LARGE SCALE GENOMIC DNA]</scope>
    <source>
        <strain evidence="2 3">DSM 100044</strain>
    </source>
</reference>
<dbReference type="AlphaFoldDB" id="A0A7W9EUP9"/>
<dbReference type="EMBL" id="JACIJK010000002">
    <property type="protein sequence ID" value="MBB5713872.1"/>
    <property type="molecule type" value="Genomic_DNA"/>
</dbReference>
<evidence type="ECO:0000256" key="1">
    <source>
        <dbReference type="SAM" id="SignalP"/>
    </source>
</evidence>
<sequence length="84" mass="8856">MNLLLLLSAFLTALTGAITGVRPAQTAAAQEQVVSAARVLKAYAETKVARPAQGWPGLSLLPTSAERPFAPLATVPAFGQRRRE</sequence>
<proteinExistence type="predicted"/>
<name>A0A7W9EUP9_9SPHN</name>